<dbReference type="InterPro" id="IPR045444">
    <property type="entry name" value="DUF6503"/>
</dbReference>
<sequence length="240" mass="28027">MKKLILFVLLISISSKSFCQSLTAQELLNKSIAYHDPNNAWHTFKGTLEVTMEIPNKSNRDSKINIDLAHEYFNLITKRDSAIVTYTHKKGECIISKNDSIRISMQKEKPKRSHCEMTELYKNYYTYLYGLPMKLKDPGTIISEEVKHKTFKGKDYLVIDVNYDAQVGSDAWSFYFDPITYAMEIYQFFRTDEKGKTKPDTGEYILLSEEAIINSIKMPKIRAWYYNKDDKYLGTDILKI</sequence>
<dbReference type="RefSeq" id="WP_189360948.1">
    <property type="nucleotide sequence ID" value="NZ_BMWZ01000005.1"/>
</dbReference>
<dbReference type="Pfam" id="PF20113">
    <property type="entry name" value="DUF6503"/>
    <property type="match status" value="1"/>
</dbReference>
<comment type="caution">
    <text evidence="2">The sequence shown here is derived from an EMBL/GenBank/DDBJ whole genome shotgun (WGS) entry which is preliminary data.</text>
</comment>
<evidence type="ECO:0000256" key="1">
    <source>
        <dbReference type="SAM" id="SignalP"/>
    </source>
</evidence>
<evidence type="ECO:0008006" key="4">
    <source>
        <dbReference type="Google" id="ProtNLM"/>
    </source>
</evidence>
<evidence type="ECO:0000313" key="3">
    <source>
        <dbReference type="Proteomes" id="UP000636004"/>
    </source>
</evidence>
<reference evidence="2" key="2">
    <citation type="submission" date="2020-09" db="EMBL/GenBank/DDBJ databases">
        <authorList>
            <person name="Sun Q."/>
            <person name="Kim S."/>
        </authorList>
    </citation>
    <scope>NUCLEOTIDE SEQUENCE</scope>
    <source>
        <strain evidence="2">KCTC 12710</strain>
    </source>
</reference>
<proteinExistence type="predicted"/>
<name>A0A918VAX7_9FLAO</name>
<gene>
    <name evidence="2" type="ORF">GCM10007028_22900</name>
</gene>
<dbReference type="EMBL" id="BMWZ01000005">
    <property type="protein sequence ID" value="GGZ84397.1"/>
    <property type="molecule type" value="Genomic_DNA"/>
</dbReference>
<evidence type="ECO:0000313" key="2">
    <source>
        <dbReference type="EMBL" id="GGZ84397.1"/>
    </source>
</evidence>
<feature type="signal peptide" evidence="1">
    <location>
        <begin position="1"/>
        <end position="19"/>
    </location>
</feature>
<protein>
    <recommendedName>
        <fullName evidence="4">GLPGLI family protein</fullName>
    </recommendedName>
</protein>
<accession>A0A918VAX7</accession>
<organism evidence="2 3">
    <name type="scientific">Algibacter mikhailovii</name>
    <dbReference type="NCBI Taxonomy" id="425498"/>
    <lineage>
        <taxon>Bacteria</taxon>
        <taxon>Pseudomonadati</taxon>
        <taxon>Bacteroidota</taxon>
        <taxon>Flavobacteriia</taxon>
        <taxon>Flavobacteriales</taxon>
        <taxon>Flavobacteriaceae</taxon>
        <taxon>Algibacter</taxon>
    </lineage>
</organism>
<dbReference type="Proteomes" id="UP000636004">
    <property type="component" value="Unassembled WGS sequence"/>
</dbReference>
<keyword evidence="3" id="KW-1185">Reference proteome</keyword>
<keyword evidence="1" id="KW-0732">Signal</keyword>
<dbReference type="AlphaFoldDB" id="A0A918VAX7"/>
<reference evidence="2" key="1">
    <citation type="journal article" date="2014" name="Int. J. Syst. Evol. Microbiol.">
        <title>Complete genome sequence of Corynebacterium casei LMG S-19264T (=DSM 44701T), isolated from a smear-ripened cheese.</title>
        <authorList>
            <consortium name="US DOE Joint Genome Institute (JGI-PGF)"/>
            <person name="Walter F."/>
            <person name="Albersmeier A."/>
            <person name="Kalinowski J."/>
            <person name="Ruckert C."/>
        </authorList>
    </citation>
    <scope>NUCLEOTIDE SEQUENCE</scope>
    <source>
        <strain evidence="2">KCTC 12710</strain>
    </source>
</reference>
<feature type="chain" id="PRO_5036872874" description="GLPGLI family protein" evidence="1">
    <location>
        <begin position="20"/>
        <end position="240"/>
    </location>
</feature>